<evidence type="ECO:0000256" key="4">
    <source>
        <dbReference type="ARBA" id="ARBA00022692"/>
    </source>
</evidence>
<feature type="signal peptide" evidence="10">
    <location>
        <begin position="1"/>
        <end position="32"/>
    </location>
</feature>
<dbReference type="KEGG" id="rmr:Rmar_0659"/>
<feature type="domain" description="Secretin/TonB short N-terminal" evidence="11">
    <location>
        <begin position="59"/>
        <end position="110"/>
    </location>
</feature>
<accession>D0MFN0</accession>
<proteinExistence type="predicted"/>
<evidence type="ECO:0000259" key="11">
    <source>
        <dbReference type="SMART" id="SM00965"/>
    </source>
</evidence>
<dbReference type="InterPro" id="IPR039426">
    <property type="entry name" value="TonB-dep_rcpt-like"/>
</dbReference>
<evidence type="ECO:0000256" key="9">
    <source>
        <dbReference type="ARBA" id="ARBA00023237"/>
    </source>
</evidence>
<evidence type="ECO:0000256" key="7">
    <source>
        <dbReference type="ARBA" id="ARBA00023136"/>
    </source>
</evidence>
<evidence type="ECO:0000256" key="6">
    <source>
        <dbReference type="ARBA" id="ARBA00023077"/>
    </source>
</evidence>
<keyword evidence="7" id="KW-0472">Membrane</keyword>
<evidence type="ECO:0000313" key="12">
    <source>
        <dbReference type="EMBL" id="ACY47557.1"/>
    </source>
</evidence>
<dbReference type="RefSeq" id="WP_012843169.1">
    <property type="nucleotide sequence ID" value="NC_013501.1"/>
</dbReference>
<keyword evidence="5 10" id="KW-0732">Signal</keyword>
<evidence type="ECO:0000256" key="5">
    <source>
        <dbReference type="ARBA" id="ARBA00022729"/>
    </source>
</evidence>
<dbReference type="PANTHER" id="PTHR30069:SF29">
    <property type="entry name" value="HEMOGLOBIN AND HEMOGLOBIN-HAPTOGLOBIN-BINDING PROTEIN 1-RELATED"/>
    <property type="match status" value="1"/>
</dbReference>
<keyword evidence="13" id="KW-1185">Reference proteome</keyword>
<comment type="subcellular location">
    <subcellularLocation>
        <location evidence="1">Cell outer membrane</location>
        <topology evidence="1">Multi-pass membrane protein</topology>
    </subcellularLocation>
</comment>
<keyword evidence="4" id="KW-0812">Transmembrane</keyword>
<keyword evidence="6" id="KW-0798">TonB box</keyword>
<dbReference type="Gene3D" id="3.55.50.30">
    <property type="match status" value="1"/>
</dbReference>
<dbReference type="GO" id="GO:0044718">
    <property type="term" value="P:siderophore transmembrane transport"/>
    <property type="evidence" value="ECO:0007669"/>
    <property type="project" value="TreeGrafter"/>
</dbReference>
<organism evidence="12 13">
    <name type="scientific">Rhodothermus marinus (strain ATCC 43812 / DSM 4252 / R-10)</name>
    <name type="common">Rhodothermus obamensis</name>
    <dbReference type="NCBI Taxonomy" id="518766"/>
    <lineage>
        <taxon>Bacteria</taxon>
        <taxon>Pseudomonadati</taxon>
        <taxon>Rhodothermota</taxon>
        <taxon>Rhodothermia</taxon>
        <taxon>Rhodothermales</taxon>
        <taxon>Rhodothermaceae</taxon>
        <taxon>Rhodothermus</taxon>
    </lineage>
</organism>
<sequence length="888" mass="100675">MSRSAWQHVRFGWKYGLLALVLALFGASGARAQSAPVEIDVQDVPLTEALRRLEAQTGIRLIYAQRVVARQRSTCRYRGERVEEALACILQGTSLRARRIRDGQYVLVATRSSRRSWGPSTGLLSGFVLDAQTGEVLPGAHVYLPDLRRGAITNAAGYFALPALARAFYRVRISYLGYATVDTVLWAGGEPLTLRLRPVTLGIGVVRIDASRLPLEEQATTAGTFALPVGYLERLPSFPGEQDLFQVLQWLPGVQRSGEVSGGLLVQGGAPDQNLYLLDGAPVYHPWHAFSLISTFQTETFKGIRFYQGAFPAGHGGRLSAVLEAEMRDGNLEHPRALLGLSPLSARFVVESPITSTSSFMLSGRRSYLDQLIGREHPVEDESGRRDTLRTGYYFYDVSAKLAYRPGVRHRLSLSYYEGGDDLDLRLPFDFSLDFSSWLRPADLFFEVDQRWGNRLFSLRYQYLPTRRFFVSTVAYVSGYRAREAFFVKPTGSAAVASNYTVRLEDMGVRVEASHYAALKHETQLGLQLVRRTFRSTLDAWVQRAPSAVDTLAQQSRQQALEAALYAQHVWRPTTRWEGQAGLRVSRFDALPVELEPRLSMRYSLSPDQVVLRVSVGRYVQYLHQLRDRFSYLYDVVSTRWIPAGPGVRPAVAWQGSTELEARPHPWLTVRTQLYYRRLHATLLPRDAYQTKDGLEGPGIETGVLLGQYVPARARAYGIEALMRVDHDPWQFWVSYRGGRSLNRAPALGERSDRPARFDVPRALNAFVRYTRPRWEVMLAGELRSGYPTTVPVARYELGDPLEPEPIVYLYRPEINNGRLPPYWRIDARVAYRFGWLGARWQVELYVYNLLNHRNVIDRRYEPTPTGVRIIDRRGVPLLPLLELQMEL</sequence>
<dbReference type="OrthoDB" id="9803050at2"/>
<dbReference type="GO" id="GO:0015344">
    <property type="term" value="F:siderophore uptake transmembrane transporter activity"/>
    <property type="evidence" value="ECO:0007669"/>
    <property type="project" value="TreeGrafter"/>
</dbReference>
<gene>
    <name evidence="12" type="ordered locus">Rmar_0659</name>
</gene>
<dbReference type="eggNOG" id="COG4796">
    <property type="taxonomic scope" value="Bacteria"/>
</dbReference>
<keyword evidence="3" id="KW-1134">Transmembrane beta strand</keyword>
<dbReference type="GO" id="GO:0009279">
    <property type="term" value="C:cell outer membrane"/>
    <property type="evidence" value="ECO:0007669"/>
    <property type="project" value="UniProtKB-SubCell"/>
</dbReference>
<dbReference type="InterPro" id="IPR000531">
    <property type="entry name" value="Beta-barrel_TonB"/>
</dbReference>
<evidence type="ECO:0000256" key="3">
    <source>
        <dbReference type="ARBA" id="ARBA00022452"/>
    </source>
</evidence>
<feature type="chain" id="PRO_5003012108" description="Secretin/TonB short N-terminal domain-containing protein" evidence="10">
    <location>
        <begin position="33"/>
        <end position="888"/>
    </location>
</feature>
<evidence type="ECO:0000313" key="13">
    <source>
        <dbReference type="Proteomes" id="UP000002221"/>
    </source>
</evidence>
<reference evidence="12 13" key="1">
    <citation type="journal article" date="2009" name="Stand. Genomic Sci.">
        <title>Complete genome sequence of Rhodothermus marinus type strain (R-10).</title>
        <authorList>
            <person name="Nolan M."/>
            <person name="Tindall B.J."/>
            <person name="Pomrenke H."/>
            <person name="Lapidus A."/>
            <person name="Copeland A."/>
            <person name="Glavina Del Rio T."/>
            <person name="Lucas S."/>
            <person name="Chen F."/>
            <person name="Tice H."/>
            <person name="Cheng J.F."/>
            <person name="Saunders E."/>
            <person name="Han C."/>
            <person name="Bruce D."/>
            <person name="Goodwin L."/>
            <person name="Chain P."/>
            <person name="Pitluck S."/>
            <person name="Ovchinikova G."/>
            <person name="Pati A."/>
            <person name="Ivanova N."/>
            <person name="Mavromatis K."/>
            <person name="Chen A."/>
            <person name="Palaniappan K."/>
            <person name="Land M."/>
            <person name="Hauser L."/>
            <person name="Chang Y.J."/>
            <person name="Jeffries C.D."/>
            <person name="Brettin T."/>
            <person name="Goker M."/>
            <person name="Bristow J."/>
            <person name="Eisen J.A."/>
            <person name="Markowitz V."/>
            <person name="Hugenholtz P."/>
            <person name="Kyrpides N.C."/>
            <person name="Klenk H.P."/>
            <person name="Detter J.C."/>
        </authorList>
    </citation>
    <scope>NUCLEOTIDE SEQUENCE [LARGE SCALE GENOMIC DNA]</scope>
    <source>
        <strain evidence="13">ATCC 43812 / DSM 4252 / R-10</strain>
    </source>
</reference>
<evidence type="ECO:0000256" key="2">
    <source>
        <dbReference type="ARBA" id="ARBA00022448"/>
    </source>
</evidence>
<dbReference type="PANTHER" id="PTHR30069">
    <property type="entry name" value="TONB-DEPENDENT OUTER MEMBRANE RECEPTOR"/>
    <property type="match status" value="1"/>
</dbReference>
<dbReference type="SMART" id="SM00965">
    <property type="entry name" value="STN"/>
    <property type="match status" value="1"/>
</dbReference>
<dbReference type="AlphaFoldDB" id="D0MFN0"/>
<keyword evidence="8" id="KW-0675">Receptor</keyword>
<dbReference type="InterPro" id="IPR008969">
    <property type="entry name" value="CarboxyPept-like_regulatory"/>
</dbReference>
<protein>
    <recommendedName>
        <fullName evidence="11">Secretin/TonB short N-terminal domain-containing protein</fullName>
    </recommendedName>
</protein>
<keyword evidence="2" id="KW-0813">Transport</keyword>
<dbReference type="Proteomes" id="UP000002221">
    <property type="component" value="Chromosome"/>
</dbReference>
<name>D0MFN0_RHOM4</name>
<dbReference type="Gene3D" id="2.40.170.20">
    <property type="entry name" value="TonB-dependent receptor, beta-barrel domain"/>
    <property type="match status" value="1"/>
</dbReference>
<evidence type="ECO:0000256" key="8">
    <source>
        <dbReference type="ARBA" id="ARBA00023170"/>
    </source>
</evidence>
<evidence type="ECO:0000256" key="1">
    <source>
        <dbReference type="ARBA" id="ARBA00004571"/>
    </source>
</evidence>
<dbReference type="SUPFAM" id="SSF56935">
    <property type="entry name" value="Porins"/>
    <property type="match status" value="1"/>
</dbReference>
<dbReference type="Pfam" id="PF13715">
    <property type="entry name" value="CarbopepD_reg_2"/>
    <property type="match status" value="1"/>
</dbReference>
<dbReference type="Pfam" id="PF00593">
    <property type="entry name" value="TonB_dep_Rec_b-barrel"/>
    <property type="match status" value="1"/>
</dbReference>
<dbReference type="Gene3D" id="2.60.40.1120">
    <property type="entry name" value="Carboxypeptidase-like, regulatory domain"/>
    <property type="match status" value="1"/>
</dbReference>
<dbReference type="InterPro" id="IPR011662">
    <property type="entry name" value="Secretin/TonB_short_N"/>
</dbReference>
<dbReference type="STRING" id="518766.Rmar_0659"/>
<evidence type="ECO:0000256" key="10">
    <source>
        <dbReference type="SAM" id="SignalP"/>
    </source>
</evidence>
<dbReference type="SUPFAM" id="SSF49464">
    <property type="entry name" value="Carboxypeptidase regulatory domain-like"/>
    <property type="match status" value="1"/>
</dbReference>
<dbReference type="HOGENOM" id="CLU_016599_0_0_10"/>
<dbReference type="InterPro" id="IPR036942">
    <property type="entry name" value="Beta-barrel_TonB_sf"/>
</dbReference>
<dbReference type="EMBL" id="CP001807">
    <property type="protein sequence ID" value="ACY47557.1"/>
    <property type="molecule type" value="Genomic_DNA"/>
</dbReference>
<keyword evidence="9" id="KW-0998">Cell outer membrane</keyword>